<feature type="short sequence motif" description="'KMSKS' region" evidence="8">
    <location>
        <begin position="240"/>
        <end position="244"/>
    </location>
</feature>
<dbReference type="SUPFAM" id="SSF52374">
    <property type="entry name" value="Nucleotidylyl transferase"/>
    <property type="match status" value="1"/>
</dbReference>
<keyword evidence="5 8" id="KW-0067">ATP-binding</keyword>
<organism evidence="11 12">
    <name type="scientific">Humitalea rosea</name>
    <dbReference type="NCBI Taxonomy" id="990373"/>
    <lineage>
        <taxon>Bacteria</taxon>
        <taxon>Pseudomonadati</taxon>
        <taxon>Pseudomonadota</taxon>
        <taxon>Alphaproteobacteria</taxon>
        <taxon>Acetobacterales</taxon>
        <taxon>Roseomonadaceae</taxon>
        <taxon>Humitalea</taxon>
    </lineage>
</organism>
<dbReference type="GO" id="GO:0006424">
    <property type="term" value="P:glutamyl-tRNA aminoacylation"/>
    <property type="evidence" value="ECO:0007669"/>
    <property type="project" value="UniProtKB-UniRule"/>
</dbReference>
<evidence type="ECO:0000256" key="6">
    <source>
        <dbReference type="ARBA" id="ARBA00022917"/>
    </source>
</evidence>
<evidence type="ECO:0000259" key="9">
    <source>
        <dbReference type="Pfam" id="PF00749"/>
    </source>
</evidence>
<comment type="subunit">
    <text evidence="8">Monomer.</text>
</comment>
<feature type="binding site" evidence="8">
    <location>
        <position position="243"/>
    </location>
    <ligand>
        <name>ATP</name>
        <dbReference type="ChEBI" id="CHEBI:30616"/>
    </ligand>
</feature>
<dbReference type="GO" id="GO:0004818">
    <property type="term" value="F:glutamate-tRNA ligase activity"/>
    <property type="evidence" value="ECO:0007669"/>
    <property type="project" value="UniProtKB-UniRule"/>
</dbReference>
<dbReference type="GO" id="GO:0005524">
    <property type="term" value="F:ATP binding"/>
    <property type="evidence" value="ECO:0007669"/>
    <property type="project" value="UniProtKB-UniRule"/>
</dbReference>
<comment type="catalytic activity">
    <reaction evidence="8">
        <text>tRNA(Glu) + L-glutamate + ATP = L-glutamyl-tRNA(Glu) + AMP + diphosphate</text>
        <dbReference type="Rhea" id="RHEA:23540"/>
        <dbReference type="Rhea" id="RHEA-COMP:9663"/>
        <dbReference type="Rhea" id="RHEA-COMP:9680"/>
        <dbReference type="ChEBI" id="CHEBI:29985"/>
        <dbReference type="ChEBI" id="CHEBI:30616"/>
        <dbReference type="ChEBI" id="CHEBI:33019"/>
        <dbReference type="ChEBI" id="CHEBI:78442"/>
        <dbReference type="ChEBI" id="CHEBI:78520"/>
        <dbReference type="ChEBI" id="CHEBI:456215"/>
        <dbReference type="EC" id="6.1.1.17"/>
    </reaction>
</comment>
<feature type="domain" description="Glutamyl/glutaminyl-tRNA synthetase class Ib catalytic" evidence="9">
    <location>
        <begin position="2"/>
        <end position="275"/>
    </location>
</feature>
<dbReference type="InterPro" id="IPR004527">
    <property type="entry name" value="Glu-tRNA-ligase_bac/mito"/>
</dbReference>
<name>A0A2W7K185_9PROT</name>
<keyword evidence="4 8" id="KW-0547">Nucleotide-binding</keyword>
<dbReference type="PROSITE" id="PS00178">
    <property type="entry name" value="AA_TRNA_LIGASE_I"/>
    <property type="match status" value="1"/>
</dbReference>
<dbReference type="SUPFAM" id="SSF48163">
    <property type="entry name" value="An anticodon-binding domain of class I aminoacyl-tRNA synthetases"/>
    <property type="match status" value="1"/>
</dbReference>
<evidence type="ECO:0000256" key="7">
    <source>
        <dbReference type="ARBA" id="ARBA00023146"/>
    </source>
</evidence>
<dbReference type="InterPro" id="IPR014729">
    <property type="entry name" value="Rossmann-like_a/b/a_fold"/>
</dbReference>
<dbReference type="InterPro" id="IPR001412">
    <property type="entry name" value="aa-tRNA-synth_I_CS"/>
</dbReference>
<comment type="caution">
    <text evidence="11">The sequence shown here is derived from an EMBL/GenBank/DDBJ whole genome shotgun (WGS) entry which is preliminary data.</text>
</comment>
<feature type="domain" description="Aminoacyl-tRNA synthetase class I anticodon-binding" evidence="10">
    <location>
        <begin position="367"/>
        <end position="443"/>
    </location>
</feature>
<evidence type="ECO:0000313" key="12">
    <source>
        <dbReference type="Proteomes" id="UP000249688"/>
    </source>
</evidence>
<dbReference type="PANTHER" id="PTHR43311">
    <property type="entry name" value="GLUTAMATE--TRNA LIGASE"/>
    <property type="match status" value="1"/>
</dbReference>
<evidence type="ECO:0000256" key="4">
    <source>
        <dbReference type="ARBA" id="ARBA00022741"/>
    </source>
</evidence>
<dbReference type="InterPro" id="IPR049940">
    <property type="entry name" value="GluQ/Sye"/>
</dbReference>
<dbReference type="OrthoDB" id="9807503at2"/>
<dbReference type="InterPro" id="IPR020751">
    <property type="entry name" value="aa-tRNA-synth_I_codon-bd_sub2"/>
</dbReference>
<evidence type="ECO:0000256" key="2">
    <source>
        <dbReference type="ARBA" id="ARBA00022490"/>
    </source>
</evidence>
<keyword evidence="7 8" id="KW-0030">Aminoacyl-tRNA synthetase</keyword>
<comment type="function">
    <text evidence="8">Catalyzes the attachment of glutamate to tRNA(Glu) in a two-step reaction: glutamate is first activated by ATP to form Glu-AMP and then transferred to the acceptor end of tRNA(Glu).</text>
</comment>
<dbReference type="NCBIfam" id="TIGR00464">
    <property type="entry name" value="gltX_bact"/>
    <property type="match status" value="1"/>
</dbReference>
<dbReference type="InterPro" id="IPR008925">
    <property type="entry name" value="aa_tRNA-synth_I_cd-bd_sf"/>
</dbReference>
<dbReference type="EMBL" id="QKYU01000021">
    <property type="protein sequence ID" value="PZW41370.1"/>
    <property type="molecule type" value="Genomic_DNA"/>
</dbReference>
<gene>
    <name evidence="8" type="primary">gltX</name>
    <name evidence="11" type="ORF">C8P66_12178</name>
</gene>
<dbReference type="EC" id="6.1.1.17" evidence="8"/>
<feature type="short sequence motif" description="'HIGH' region" evidence="8">
    <location>
        <begin position="7"/>
        <end position="17"/>
    </location>
</feature>
<dbReference type="GO" id="GO:0005829">
    <property type="term" value="C:cytosol"/>
    <property type="evidence" value="ECO:0007669"/>
    <property type="project" value="TreeGrafter"/>
</dbReference>
<dbReference type="RefSeq" id="WP_111399546.1">
    <property type="nucleotide sequence ID" value="NZ_QKYU01000021.1"/>
</dbReference>
<keyword evidence="2 8" id="KW-0963">Cytoplasm</keyword>
<protein>
    <recommendedName>
        <fullName evidence="8">Glutamate--tRNA ligase</fullName>
        <ecNumber evidence="8">6.1.1.17</ecNumber>
    </recommendedName>
    <alternativeName>
        <fullName evidence="8">Glutamyl-tRNA synthetase</fullName>
        <shortName evidence="8">GluRS</shortName>
    </alternativeName>
</protein>
<keyword evidence="6 8" id="KW-0648">Protein biosynthesis</keyword>
<evidence type="ECO:0000256" key="3">
    <source>
        <dbReference type="ARBA" id="ARBA00022598"/>
    </source>
</evidence>
<evidence type="ECO:0000256" key="1">
    <source>
        <dbReference type="ARBA" id="ARBA00007894"/>
    </source>
</evidence>
<dbReference type="PRINTS" id="PR00987">
    <property type="entry name" value="TRNASYNTHGLU"/>
</dbReference>
<dbReference type="InterPro" id="IPR020058">
    <property type="entry name" value="Glu/Gln-tRNA-synth_Ib_cat-dom"/>
</dbReference>
<keyword evidence="12" id="KW-1185">Reference proteome</keyword>
<proteinExistence type="inferred from homology"/>
<dbReference type="GO" id="GO:0000049">
    <property type="term" value="F:tRNA binding"/>
    <property type="evidence" value="ECO:0007669"/>
    <property type="project" value="InterPro"/>
</dbReference>
<dbReference type="InterPro" id="IPR045462">
    <property type="entry name" value="aa-tRNA-synth_I_cd-bd"/>
</dbReference>
<dbReference type="AlphaFoldDB" id="A0A2W7K185"/>
<dbReference type="Proteomes" id="UP000249688">
    <property type="component" value="Unassembled WGS sequence"/>
</dbReference>
<comment type="similarity">
    <text evidence="1 8">Belongs to the class-I aminoacyl-tRNA synthetase family. Glutamate--tRNA ligase type 1 subfamily.</text>
</comment>
<dbReference type="Gene3D" id="3.40.50.620">
    <property type="entry name" value="HUPs"/>
    <property type="match status" value="1"/>
</dbReference>
<reference evidence="11 12" key="1">
    <citation type="submission" date="2018-06" db="EMBL/GenBank/DDBJ databases">
        <title>Genomic Encyclopedia of Archaeal and Bacterial Type Strains, Phase II (KMG-II): from individual species to whole genera.</title>
        <authorList>
            <person name="Goeker M."/>
        </authorList>
    </citation>
    <scope>NUCLEOTIDE SEQUENCE [LARGE SCALE GENOMIC DNA]</scope>
    <source>
        <strain evidence="11 12">DSM 24525</strain>
    </source>
</reference>
<dbReference type="InterPro" id="IPR000924">
    <property type="entry name" value="Glu/Gln-tRNA-synth"/>
</dbReference>
<evidence type="ECO:0000259" key="10">
    <source>
        <dbReference type="Pfam" id="PF19269"/>
    </source>
</evidence>
<dbReference type="Pfam" id="PF00749">
    <property type="entry name" value="tRNA-synt_1c"/>
    <property type="match status" value="1"/>
</dbReference>
<comment type="subcellular location">
    <subcellularLocation>
        <location evidence="8">Cytoplasm</location>
    </subcellularLocation>
</comment>
<dbReference type="HAMAP" id="MF_00022">
    <property type="entry name" value="Glu_tRNA_synth_type1"/>
    <property type="match status" value="1"/>
</dbReference>
<evidence type="ECO:0000256" key="8">
    <source>
        <dbReference type="HAMAP-Rule" id="MF_00022"/>
    </source>
</evidence>
<dbReference type="Gene3D" id="1.10.10.350">
    <property type="match status" value="1"/>
</dbReference>
<accession>A0A2W7K185</accession>
<dbReference type="PANTHER" id="PTHR43311:SF2">
    <property type="entry name" value="GLUTAMATE--TRNA LIGASE, MITOCHONDRIAL-RELATED"/>
    <property type="match status" value="1"/>
</dbReference>
<comment type="caution">
    <text evidence="8">Lacks conserved residue(s) required for the propagation of feature annotation.</text>
</comment>
<sequence>MKLRFAPSPTGLLHVGNARVALANWLVARKQKATFVLRLDDTDTGRSTPEFAKAIEEDLRWLGLDWDESFAQTSRLEAYAAAMERLIAAKRLYPCFESEEELVAKRERRRREGRAPVYDREALRMTPAQIAKARENGKTPYWRFQLSARTVTWKDAVLGPRSVKLQAISDPVLVRADGTFLYTFASVVDDLETKVTHIIRGEDHVTNTGVQLDILQALGGDSQKVFFAHLPLLTDSDGGPLSKRLGSLSLRQMRRDGIEPAALAGMLATLGSSADPVAAMPVELVEGFDITRFGTSPARFDVAQLLVLNRRMLHALSFADVQQRLPEGATEAFWLAVRGNLDLPAEARDWWEVVTGEVPVPELAEPDRETLRAALELLPEGEPGPDTWFAWTADLTARTGAKGRKLFLPLRLALTGVDKGPDLKSFLPLLTRETITRRLAAAIG</sequence>
<evidence type="ECO:0000313" key="11">
    <source>
        <dbReference type="EMBL" id="PZW41370.1"/>
    </source>
</evidence>
<keyword evidence="3 8" id="KW-0436">Ligase</keyword>
<dbReference type="Pfam" id="PF19269">
    <property type="entry name" value="Anticodon_2"/>
    <property type="match status" value="1"/>
</dbReference>
<evidence type="ECO:0000256" key="5">
    <source>
        <dbReference type="ARBA" id="ARBA00022840"/>
    </source>
</evidence>